<dbReference type="eggNOG" id="ENOG5030AG3">
    <property type="taxonomic scope" value="Bacteria"/>
</dbReference>
<dbReference type="SUPFAM" id="SSF109797">
    <property type="entry name" value="Bacteriocin immunity protein-like"/>
    <property type="match status" value="1"/>
</dbReference>
<dbReference type="OrthoDB" id="2311759at2"/>
<organism evidence="2">
    <name type="scientific">Lactobacillus acidophilus (strain ATCC 700396 / NCK56 / N2 / NCFM)</name>
    <dbReference type="NCBI Taxonomy" id="272621"/>
    <lineage>
        <taxon>Bacteria</taxon>
        <taxon>Bacillati</taxon>
        <taxon>Bacillota</taxon>
        <taxon>Bacilli</taxon>
        <taxon>Lactobacillales</taxon>
        <taxon>Lactobacillaceae</taxon>
        <taxon>Lactobacillus</taxon>
    </lineage>
</organism>
<keyword evidence="2" id="KW-1185">Reference proteome</keyword>
<dbReference type="AlphaFoldDB" id="Q5FI56"/>
<proteinExistence type="predicted"/>
<protein>
    <recommendedName>
        <fullName evidence="3">Bacteriocin immunity protein</fullName>
    </recommendedName>
</protein>
<evidence type="ECO:0000313" key="2">
    <source>
        <dbReference type="Proteomes" id="UP000006381"/>
    </source>
</evidence>
<dbReference type="Proteomes" id="UP000006381">
    <property type="component" value="Chromosome"/>
</dbReference>
<name>Q5FI56_LACAC</name>
<evidence type="ECO:0000313" key="1">
    <source>
        <dbReference type="EMBL" id="AAV43618.1"/>
    </source>
</evidence>
<reference evidence="1 2" key="1">
    <citation type="journal article" date="2005" name="Proc. Natl. Acad. Sci. U.S.A.">
        <title>Complete genome sequence of the probiotic lactic acid bacterium Lactobacillus acidophilus NCFM.</title>
        <authorList>
            <person name="Altermann E."/>
            <person name="Russell W.M."/>
            <person name="Azcarate-Peril M.A."/>
            <person name="Barrangou R."/>
            <person name="Buck B.L."/>
            <person name="McAuliffe O."/>
            <person name="Souther N."/>
            <person name="Dobson A."/>
            <person name="Duong T."/>
            <person name="Callanan M."/>
            <person name="Lick S."/>
            <person name="Hamrick A."/>
            <person name="Cano R."/>
            <person name="Klaenhammer T.R."/>
        </authorList>
    </citation>
    <scope>NUCLEOTIDE SEQUENCE [LARGE SCALE GENOMIC DNA]</scope>
    <source>
        <strain evidence="2">ATCC 700396 / NCK56 / N2 / NCFM</strain>
    </source>
</reference>
<sequence length="117" mass="12816">MKLVHGFLVVLKSGVNGGKNMKNPMEGVGTHPDISPKDNEFMIKVRELVDSDPDLLGNSDIMKLVKVALFRAGKNEPVHEIANELDDGLSGYLAKNDFKAPAGVKKLQAELQKYIEV</sequence>
<dbReference type="GO" id="GO:0030153">
    <property type="term" value="P:bacteriocin immunity"/>
    <property type="evidence" value="ECO:0007669"/>
    <property type="project" value="InterPro"/>
</dbReference>
<evidence type="ECO:0008006" key="3">
    <source>
        <dbReference type="Google" id="ProtNLM"/>
    </source>
</evidence>
<dbReference type="STRING" id="272621.LBA1816"/>
<dbReference type="KEGG" id="lac:LBA1816"/>
<dbReference type="Pfam" id="PF08951">
    <property type="entry name" value="EntA_Immun"/>
    <property type="match status" value="1"/>
</dbReference>
<gene>
    <name evidence="1" type="ordered locus">LBA1816</name>
</gene>
<dbReference type="EMBL" id="CP000033">
    <property type="protein sequence ID" value="AAV43618.1"/>
    <property type="molecule type" value="Genomic_DNA"/>
</dbReference>
<dbReference type="BioCyc" id="LACI272621:G1G49-1773-MONOMER"/>
<accession>Q5FI56</accession>
<dbReference type="InterPro" id="IPR015046">
    <property type="entry name" value="LciA_Immunity-like"/>
</dbReference>
<dbReference type="HOGENOM" id="CLU_2330253_0_0_9"/>
<dbReference type="PATRIC" id="fig|272621.13.peg.1725"/>